<dbReference type="Proteomes" id="UP000039370">
    <property type="component" value="Unassembled WGS sequence"/>
</dbReference>
<name>A0A0B7I2E0_9FLAO</name>
<sequence>MTIIQTEIKDVIIIEPKIFGDERGYFFESFSQEKFVEQVCKNNFRTG</sequence>
<proteinExistence type="predicted"/>
<comment type="function">
    <text evidence="2">Catalyzes the epimerization of the C3' and C5'positions of dTDP-6-deoxy-D-xylo-4-hexulose, forming dTDP-6-deoxy-L-lyxo-4-hexulose.</text>
</comment>
<evidence type="ECO:0000256" key="5">
    <source>
        <dbReference type="ARBA" id="ARBA00029758"/>
    </source>
</evidence>
<keyword evidence="8" id="KW-0413">Isomerase</keyword>
<dbReference type="EMBL" id="CDOK01000001">
    <property type="protein sequence ID" value="CEN46131.1"/>
    <property type="molecule type" value="Genomic_DNA"/>
</dbReference>
<dbReference type="EC" id="5.1.3.13" evidence="3"/>
<dbReference type="InterPro" id="IPR011051">
    <property type="entry name" value="RmlC_Cupin_sf"/>
</dbReference>
<evidence type="ECO:0000313" key="8">
    <source>
        <dbReference type="EMBL" id="CEN46131.1"/>
    </source>
</evidence>
<evidence type="ECO:0000256" key="7">
    <source>
        <dbReference type="ARBA" id="ARBA00033311"/>
    </source>
</evidence>
<evidence type="ECO:0000256" key="6">
    <source>
        <dbReference type="ARBA" id="ARBA00031424"/>
    </source>
</evidence>
<dbReference type="Pfam" id="PF00908">
    <property type="entry name" value="dTDP_sugar_isom"/>
    <property type="match status" value="1"/>
</dbReference>
<dbReference type="Gene3D" id="2.60.120.10">
    <property type="entry name" value="Jelly Rolls"/>
    <property type="match status" value="1"/>
</dbReference>
<dbReference type="InterPro" id="IPR014710">
    <property type="entry name" value="RmlC-like_jellyroll"/>
</dbReference>
<evidence type="ECO:0000256" key="4">
    <source>
        <dbReference type="ARBA" id="ARBA00019595"/>
    </source>
</evidence>
<dbReference type="GO" id="GO:0008830">
    <property type="term" value="F:dTDP-4-dehydrorhamnose 3,5-epimerase activity"/>
    <property type="evidence" value="ECO:0007669"/>
    <property type="project" value="UniProtKB-EC"/>
</dbReference>
<dbReference type="InterPro" id="IPR000888">
    <property type="entry name" value="RmlC-like"/>
</dbReference>
<organism evidence="8 9">
    <name type="scientific">Capnocytophaga canimorsus</name>
    <dbReference type="NCBI Taxonomy" id="28188"/>
    <lineage>
        <taxon>Bacteria</taxon>
        <taxon>Pseudomonadati</taxon>
        <taxon>Bacteroidota</taxon>
        <taxon>Flavobacteriia</taxon>
        <taxon>Flavobacteriales</taxon>
        <taxon>Flavobacteriaceae</taxon>
        <taxon>Capnocytophaga</taxon>
    </lineage>
</organism>
<evidence type="ECO:0000256" key="3">
    <source>
        <dbReference type="ARBA" id="ARBA00012098"/>
    </source>
</evidence>
<comment type="catalytic activity">
    <reaction evidence="1">
        <text>dTDP-4-dehydro-6-deoxy-alpha-D-glucose = dTDP-4-dehydro-beta-L-rhamnose</text>
        <dbReference type="Rhea" id="RHEA:16969"/>
        <dbReference type="ChEBI" id="CHEBI:57649"/>
        <dbReference type="ChEBI" id="CHEBI:62830"/>
        <dbReference type="EC" id="5.1.3.13"/>
    </reaction>
</comment>
<evidence type="ECO:0000256" key="2">
    <source>
        <dbReference type="ARBA" id="ARBA00001997"/>
    </source>
</evidence>
<protein>
    <recommendedName>
        <fullName evidence="4">dTDP-4-dehydrorhamnose 3,5-epimerase</fullName>
        <ecNumber evidence="3">5.1.3.13</ecNumber>
    </recommendedName>
    <alternativeName>
        <fullName evidence="6">Thymidine diphospho-4-keto-rhamnose 3,5-epimerase</fullName>
    </alternativeName>
    <alternativeName>
        <fullName evidence="5">dTDP-4-keto-6-deoxyglucose 3,5-epimerase</fullName>
    </alternativeName>
    <alternativeName>
        <fullName evidence="7">dTDP-6-deoxy-D-xylo-4-hexulose 3,5-epimerase</fullName>
    </alternativeName>
</protein>
<evidence type="ECO:0000256" key="1">
    <source>
        <dbReference type="ARBA" id="ARBA00001298"/>
    </source>
</evidence>
<evidence type="ECO:0000313" key="9">
    <source>
        <dbReference type="Proteomes" id="UP000039370"/>
    </source>
</evidence>
<dbReference type="SUPFAM" id="SSF51182">
    <property type="entry name" value="RmlC-like cupins"/>
    <property type="match status" value="1"/>
</dbReference>
<dbReference type="AlphaFoldDB" id="A0A0B7I2E0"/>
<reference evidence="9" key="1">
    <citation type="submission" date="2015-01" db="EMBL/GenBank/DDBJ databases">
        <authorList>
            <person name="MANFREDI Pablo"/>
        </authorList>
    </citation>
    <scope>NUCLEOTIDE SEQUENCE [LARGE SCALE GENOMIC DNA]</scope>
    <source>
        <strain evidence="9">Cc11</strain>
    </source>
</reference>
<gene>
    <name evidence="8" type="ORF">CCAN11_10014</name>
</gene>
<accession>A0A0B7I2E0</accession>